<name>A0ABV1PP13_9ENTR</name>
<comment type="caution">
    <text evidence="2">The sequence shown here is derived from an EMBL/GenBank/DDBJ whole genome shotgun (WGS) entry which is preliminary data.</text>
</comment>
<dbReference type="Proteomes" id="UP001447374">
    <property type="component" value="Unassembled WGS sequence"/>
</dbReference>
<keyword evidence="3" id="KW-1185">Reference proteome</keyword>
<gene>
    <name evidence="2" type="ORF">ABQG75_12570</name>
</gene>
<sequence>MDNLVYLFLVGERNSIATRVHNIQWSNALHIIYKFKKCFVAQIINVLAMTSVLLISGCQSGEPQEPDHVAEKVAPAPSQSVSLPTPQITPSAAEAPGAGEGSATICQRELAALAKINPSTYAAKKAAFETLLNNASTYSAVRGDINGQTRDTLDALYKYKTQKLCNDIEQAIQQGLISRGESVR</sequence>
<evidence type="ECO:0000313" key="2">
    <source>
        <dbReference type="EMBL" id="MER0126566.1"/>
    </source>
</evidence>
<evidence type="ECO:0000313" key="3">
    <source>
        <dbReference type="Proteomes" id="UP001447374"/>
    </source>
</evidence>
<accession>A0ABV1PP13</accession>
<dbReference type="RefSeq" id="WP_125454190.1">
    <property type="nucleotide sequence ID" value="NZ_BMKJ01000001.1"/>
</dbReference>
<evidence type="ECO:0000256" key="1">
    <source>
        <dbReference type="SAM" id="MobiDB-lite"/>
    </source>
</evidence>
<evidence type="ECO:0008006" key="4">
    <source>
        <dbReference type="Google" id="ProtNLM"/>
    </source>
</evidence>
<organism evidence="2 3">
    <name type="scientific">Franconibacter daqui</name>
    <dbReference type="NCBI Taxonomy" id="2047724"/>
    <lineage>
        <taxon>Bacteria</taxon>
        <taxon>Pseudomonadati</taxon>
        <taxon>Pseudomonadota</taxon>
        <taxon>Gammaproteobacteria</taxon>
        <taxon>Enterobacterales</taxon>
        <taxon>Enterobacteriaceae</taxon>
        <taxon>Franconibacter</taxon>
    </lineage>
</organism>
<feature type="compositionally biased region" description="Polar residues" evidence="1">
    <location>
        <begin position="77"/>
        <end position="89"/>
    </location>
</feature>
<reference evidence="2 3" key="1">
    <citation type="submission" date="2024-06" db="EMBL/GenBank/DDBJ databases">
        <title>Fanconibacter daqui strain Q02 whole shotgun sequencing project.</title>
        <authorList>
            <person name="Rodrigues J.W.A."/>
            <person name="Viana L.C."/>
            <person name="Vieira E.C."/>
            <person name="Souza F.O.L."/>
            <person name="Alegria O.C."/>
            <person name="Patroca S."/>
            <person name="Cruz A.C.R."/>
            <person name="Nunes A.R.C."/>
        </authorList>
    </citation>
    <scope>NUCLEOTIDE SEQUENCE [LARGE SCALE GENOMIC DNA]</scope>
    <source>
        <strain evidence="2 3">Q02</strain>
    </source>
</reference>
<feature type="region of interest" description="Disordered" evidence="1">
    <location>
        <begin position="64"/>
        <end position="96"/>
    </location>
</feature>
<protein>
    <recommendedName>
        <fullName evidence="4">Lipoprotein</fullName>
    </recommendedName>
</protein>
<proteinExistence type="predicted"/>
<dbReference type="EMBL" id="JBEHGX010000006">
    <property type="protein sequence ID" value="MER0126566.1"/>
    <property type="molecule type" value="Genomic_DNA"/>
</dbReference>